<protein>
    <submittedName>
        <fullName evidence="1">Uncharacterized protein</fullName>
    </submittedName>
</protein>
<comment type="caution">
    <text evidence="1">The sequence shown here is derived from an EMBL/GenBank/DDBJ whole genome shotgun (WGS) entry which is preliminary data.</text>
</comment>
<dbReference type="EMBL" id="AYEU01000003">
    <property type="protein sequence ID" value="ESK52323.1"/>
    <property type="molecule type" value="Genomic_DNA"/>
</dbReference>
<organism evidence="1 2">
    <name type="scientific">Acinetobacter brisouii CIP 110357</name>
    <dbReference type="NCBI Taxonomy" id="1341683"/>
    <lineage>
        <taxon>Bacteria</taxon>
        <taxon>Pseudomonadati</taxon>
        <taxon>Pseudomonadota</taxon>
        <taxon>Gammaproteobacteria</taxon>
        <taxon>Moraxellales</taxon>
        <taxon>Moraxellaceae</taxon>
        <taxon>Acinetobacter</taxon>
    </lineage>
</organism>
<gene>
    <name evidence="1" type="ORF">P255_00474</name>
</gene>
<evidence type="ECO:0000313" key="1">
    <source>
        <dbReference type="EMBL" id="ESK52323.1"/>
    </source>
</evidence>
<evidence type="ECO:0000313" key="2">
    <source>
        <dbReference type="Proteomes" id="UP000018418"/>
    </source>
</evidence>
<dbReference type="Proteomes" id="UP000018418">
    <property type="component" value="Unassembled WGS sequence"/>
</dbReference>
<dbReference type="AlphaFoldDB" id="V2UD09"/>
<keyword evidence="2" id="KW-1185">Reference proteome</keyword>
<dbReference type="HOGENOM" id="CLU_3401658_0_0_6"/>
<proteinExistence type="predicted"/>
<accession>V2UD09</accession>
<name>V2UD09_9GAMM</name>
<sequence>MLLASVFDMISMIESSAFLLKNIIQGSILG</sequence>
<reference evidence="1 2" key="1">
    <citation type="submission" date="2013-10" db="EMBL/GenBank/DDBJ databases">
        <title>The Genome Sequence of Acinetobacter brisouii CIP 110357.</title>
        <authorList>
            <consortium name="The Broad Institute Genomics Platform"/>
            <consortium name="The Broad Institute Genome Sequencing Center for Infectious Disease"/>
            <person name="Cerqueira G."/>
            <person name="Feldgarden M."/>
            <person name="Courvalin P."/>
            <person name="Grillot-Courvalin C."/>
            <person name="Clermont D."/>
            <person name="Rocha E."/>
            <person name="Yoon E.-J."/>
            <person name="Nemec A."/>
            <person name="Young S.K."/>
            <person name="Zeng Q."/>
            <person name="Gargeya S."/>
            <person name="Fitzgerald M."/>
            <person name="Abouelleil A."/>
            <person name="Alvarado L."/>
            <person name="Berlin A.M."/>
            <person name="Chapman S.B."/>
            <person name="Gainer-Dewar J."/>
            <person name="Goldberg J."/>
            <person name="Gnerre S."/>
            <person name="Griggs A."/>
            <person name="Gujja S."/>
            <person name="Hansen M."/>
            <person name="Howarth C."/>
            <person name="Imamovic A."/>
            <person name="Ireland A."/>
            <person name="Larimer J."/>
            <person name="McCowan C."/>
            <person name="Murphy C."/>
            <person name="Pearson M."/>
            <person name="Poon T.W."/>
            <person name="Priest M."/>
            <person name="Roberts A."/>
            <person name="Saif S."/>
            <person name="Shea T."/>
            <person name="Sykes S."/>
            <person name="Wortman J."/>
            <person name="Nusbaum C."/>
            <person name="Birren B."/>
        </authorList>
    </citation>
    <scope>NUCLEOTIDE SEQUENCE [LARGE SCALE GENOMIC DNA]</scope>
    <source>
        <strain evidence="1 2">CIP 110357</strain>
    </source>
</reference>